<dbReference type="EMBL" id="JACEIK010011024">
    <property type="protein sequence ID" value="MCE3215400.1"/>
    <property type="molecule type" value="Genomic_DNA"/>
</dbReference>
<evidence type="ECO:0000313" key="2">
    <source>
        <dbReference type="Proteomes" id="UP000823775"/>
    </source>
</evidence>
<proteinExistence type="predicted"/>
<accession>A0ABS8WTU6</accession>
<reference evidence="1 2" key="1">
    <citation type="journal article" date="2021" name="BMC Genomics">
        <title>Datura genome reveals duplications of psychoactive alkaloid biosynthetic genes and high mutation rate following tissue culture.</title>
        <authorList>
            <person name="Rajewski A."/>
            <person name="Carter-House D."/>
            <person name="Stajich J."/>
            <person name="Litt A."/>
        </authorList>
    </citation>
    <scope>NUCLEOTIDE SEQUENCE [LARGE SCALE GENOMIC DNA]</scope>
    <source>
        <strain evidence="1">AR-01</strain>
    </source>
</reference>
<feature type="non-terminal residue" evidence="1">
    <location>
        <position position="1"/>
    </location>
</feature>
<organism evidence="1 2">
    <name type="scientific">Datura stramonium</name>
    <name type="common">Jimsonweed</name>
    <name type="synonym">Common thornapple</name>
    <dbReference type="NCBI Taxonomy" id="4076"/>
    <lineage>
        <taxon>Eukaryota</taxon>
        <taxon>Viridiplantae</taxon>
        <taxon>Streptophyta</taxon>
        <taxon>Embryophyta</taxon>
        <taxon>Tracheophyta</taxon>
        <taxon>Spermatophyta</taxon>
        <taxon>Magnoliopsida</taxon>
        <taxon>eudicotyledons</taxon>
        <taxon>Gunneridae</taxon>
        <taxon>Pentapetalae</taxon>
        <taxon>asterids</taxon>
        <taxon>lamiids</taxon>
        <taxon>Solanales</taxon>
        <taxon>Solanaceae</taxon>
        <taxon>Solanoideae</taxon>
        <taxon>Datureae</taxon>
        <taxon>Datura</taxon>
    </lineage>
</organism>
<evidence type="ECO:0000313" key="1">
    <source>
        <dbReference type="EMBL" id="MCE3215400.1"/>
    </source>
</evidence>
<dbReference type="Proteomes" id="UP000823775">
    <property type="component" value="Unassembled WGS sequence"/>
</dbReference>
<protein>
    <submittedName>
        <fullName evidence="1">Uncharacterized protein</fullName>
    </submittedName>
</protein>
<name>A0ABS8WTU6_DATST</name>
<comment type="caution">
    <text evidence="1">The sequence shown here is derived from an EMBL/GenBank/DDBJ whole genome shotgun (WGS) entry which is preliminary data.</text>
</comment>
<keyword evidence="2" id="KW-1185">Reference proteome</keyword>
<gene>
    <name evidence="1" type="ORF">HAX54_002268</name>
</gene>
<sequence>KLYKNDLDKDKEEGWSTAAKIDNRGKQIVHPMTMKIPLLDPVEFPELNIANMRGSCGYLIIVVSCHTPNTWRQY</sequence>